<evidence type="ECO:0000256" key="4">
    <source>
        <dbReference type="ARBA" id="ARBA00022840"/>
    </source>
</evidence>
<evidence type="ECO:0000256" key="3">
    <source>
        <dbReference type="ARBA" id="ARBA00022777"/>
    </source>
</evidence>
<dbReference type="GO" id="GO:0016301">
    <property type="term" value="F:kinase activity"/>
    <property type="evidence" value="ECO:0007669"/>
    <property type="project" value="UniProtKB-KW"/>
</dbReference>
<evidence type="ECO:0000259" key="5">
    <source>
        <dbReference type="Pfam" id="PF18085"/>
    </source>
</evidence>
<evidence type="ECO:0000256" key="2">
    <source>
        <dbReference type="ARBA" id="ARBA00022741"/>
    </source>
</evidence>
<dbReference type="Proteomes" id="UP000636960">
    <property type="component" value="Unassembled WGS sequence"/>
</dbReference>
<comment type="caution">
    <text evidence="6">The sequence shown here is derived from an EMBL/GenBank/DDBJ whole genome shotgun (WGS) entry which is preliminary data.</text>
</comment>
<evidence type="ECO:0000313" key="6">
    <source>
        <dbReference type="EMBL" id="GIE95060.1"/>
    </source>
</evidence>
<name>A0A919MWV8_9ACTN</name>
<gene>
    <name evidence="6" type="ORF">Ari01nite_25250</name>
</gene>
<proteinExistence type="predicted"/>
<dbReference type="RefSeq" id="WP_203781360.1">
    <property type="nucleotide sequence ID" value="NZ_BOMV01000023.1"/>
</dbReference>
<organism evidence="6 7">
    <name type="scientific">Paractinoplanes rishiriensis</name>
    <dbReference type="NCBI Taxonomy" id="1050105"/>
    <lineage>
        <taxon>Bacteria</taxon>
        <taxon>Bacillati</taxon>
        <taxon>Actinomycetota</taxon>
        <taxon>Actinomycetes</taxon>
        <taxon>Micromonosporales</taxon>
        <taxon>Micromonosporaceae</taxon>
        <taxon>Paractinoplanes</taxon>
    </lineage>
</organism>
<keyword evidence="4" id="KW-0067">ATP-binding</keyword>
<dbReference type="AlphaFoldDB" id="A0A919MWV8"/>
<keyword evidence="3" id="KW-0418">Kinase</keyword>
<dbReference type="InterPro" id="IPR040999">
    <property type="entry name" value="Mak_N_cap"/>
</dbReference>
<sequence length="208" mass="22345">MATIHQATLTPTKLELLEGWLPTRPWYPGAKQPPDLDRLGACRFDDPDGEVGIEMLVVRATDGPLLHVPLTYRGAPLDEADYYLIGTLEHSVLGTRWVYDAVGDPVYLACLATAINTGGTEAEEYIEGDAGPQRRDPLMSVRGTGWAEAPKPTGQLVRVQDGDPAVAVTTTARIEVRRVLTAEPAAGPLALTGTWPDQPTPVILAVLS</sequence>
<dbReference type="NCBIfam" id="NF047744">
    <property type="entry name" value="CG0192_rel"/>
    <property type="match status" value="1"/>
</dbReference>
<evidence type="ECO:0000256" key="1">
    <source>
        <dbReference type="ARBA" id="ARBA00022679"/>
    </source>
</evidence>
<reference evidence="6" key="1">
    <citation type="submission" date="2021-01" db="EMBL/GenBank/DDBJ databases">
        <title>Whole genome shotgun sequence of Actinoplanes rishiriensis NBRC 108556.</title>
        <authorList>
            <person name="Komaki H."/>
            <person name="Tamura T."/>
        </authorList>
    </citation>
    <scope>NUCLEOTIDE SEQUENCE</scope>
    <source>
        <strain evidence="6">NBRC 108556</strain>
    </source>
</reference>
<evidence type="ECO:0000313" key="7">
    <source>
        <dbReference type="Proteomes" id="UP000636960"/>
    </source>
</evidence>
<keyword evidence="1" id="KW-0808">Transferase</keyword>
<keyword evidence="7" id="KW-1185">Reference proteome</keyword>
<protein>
    <recommendedName>
        <fullName evidence="5">Maltokinase N-terminal cap domain-containing protein</fullName>
    </recommendedName>
</protein>
<dbReference type="EMBL" id="BOMV01000023">
    <property type="protein sequence ID" value="GIE95060.1"/>
    <property type="molecule type" value="Genomic_DNA"/>
</dbReference>
<dbReference type="Pfam" id="PF18085">
    <property type="entry name" value="Mak_N_cap"/>
    <property type="match status" value="1"/>
</dbReference>
<accession>A0A919MWV8</accession>
<dbReference type="GO" id="GO:0005524">
    <property type="term" value="F:ATP binding"/>
    <property type="evidence" value="ECO:0007669"/>
    <property type="project" value="UniProtKB-KW"/>
</dbReference>
<feature type="domain" description="Maltokinase N-terminal cap" evidence="5">
    <location>
        <begin position="20"/>
        <end position="104"/>
    </location>
</feature>
<keyword evidence="2" id="KW-0547">Nucleotide-binding</keyword>